<reference evidence="1" key="1">
    <citation type="submission" date="2020-06" db="EMBL/GenBank/DDBJ databases">
        <title>Legume-microbial interactions unlock mineral nutrients during tropical forest succession.</title>
        <authorList>
            <person name="Epihov D.Z."/>
        </authorList>
    </citation>
    <scope>NUCLEOTIDE SEQUENCE [LARGE SCALE GENOMIC DNA]</scope>
    <source>
        <strain evidence="1">Pan2503</strain>
    </source>
</reference>
<dbReference type="Proteomes" id="UP000567293">
    <property type="component" value="Unassembled WGS sequence"/>
</dbReference>
<evidence type="ECO:0000313" key="2">
    <source>
        <dbReference type="Proteomes" id="UP000567293"/>
    </source>
</evidence>
<dbReference type="EMBL" id="JACDQQ010001514">
    <property type="protein sequence ID" value="MBA0086441.1"/>
    <property type="molecule type" value="Genomic_DNA"/>
</dbReference>
<proteinExistence type="predicted"/>
<dbReference type="AlphaFoldDB" id="A0A7V8NS40"/>
<comment type="caution">
    <text evidence="1">The sequence shown here is derived from an EMBL/GenBank/DDBJ whole genome shotgun (WGS) entry which is preliminary data.</text>
</comment>
<evidence type="ECO:0000313" key="1">
    <source>
        <dbReference type="EMBL" id="MBA0086441.1"/>
    </source>
</evidence>
<protein>
    <submittedName>
        <fullName evidence="1">Uncharacterized protein</fullName>
    </submittedName>
</protein>
<sequence length="145" mass="16991">MTRAYAWLLRMYPRGEWALFSAEMLATFKEAAREHRGRGWAVYARFALREILGLFAGAVRAWFAAWREAPALDLTKMRPPGVPRQAYAEALDEVIEAQRLVESNLARMQHAIYRHEFAKARFYSEQDRQARELLRLLRKRHGIAE</sequence>
<organism evidence="1 2">
    <name type="scientific">Candidatus Acidiferrum panamense</name>
    <dbReference type="NCBI Taxonomy" id="2741543"/>
    <lineage>
        <taxon>Bacteria</taxon>
        <taxon>Pseudomonadati</taxon>
        <taxon>Acidobacteriota</taxon>
        <taxon>Terriglobia</taxon>
        <taxon>Candidatus Acidiferrales</taxon>
        <taxon>Candidatus Acidiferrum</taxon>
    </lineage>
</organism>
<accession>A0A7V8NS40</accession>
<keyword evidence="2" id="KW-1185">Reference proteome</keyword>
<gene>
    <name evidence="1" type="ORF">HRJ53_15785</name>
</gene>
<name>A0A7V8NS40_9BACT</name>